<evidence type="ECO:0000313" key="2">
    <source>
        <dbReference type="Proteomes" id="UP000320333"/>
    </source>
</evidence>
<dbReference type="InterPro" id="IPR029058">
    <property type="entry name" value="AB_hydrolase_fold"/>
</dbReference>
<sequence length="189" mass="20593">MSKTRVLIVPGNGCGGDISGFNFYGWAEAALQDTDLFDVVMPGPYGMPDPNGAKRSVWIPHIQNNMRCNSDAVIVGHSSGAVAALRYAEEFPVKGIVIVAAYDNALGDEGEAASGYFDGGWDWEGIQRNCGFIVQFGGGRDSLVPIEEQRRVAQSLAPKNQYFEIADEDHFFEPPFQQLVDVLVKNCSN</sequence>
<dbReference type="InterPro" id="IPR010662">
    <property type="entry name" value="RBBP9/YdeN"/>
</dbReference>
<reference evidence="1 2" key="1">
    <citation type="journal article" date="2019" name="Sci. Rep.">
        <title>Comparative genomics of chytrid fungi reveal insights into the obligate biotrophic and pathogenic lifestyle of Synchytrium endobioticum.</title>
        <authorList>
            <person name="van de Vossenberg B.T.L.H."/>
            <person name="Warris S."/>
            <person name="Nguyen H.D.T."/>
            <person name="van Gent-Pelzer M.P.E."/>
            <person name="Joly D.L."/>
            <person name="van de Geest H.C."/>
            <person name="Bonants P.J.M."/>
            <person name="Smith D.S."/>
            <person name="Levesque C.A."/>
            <person name="van der Lee T.A.J."/>
        </authorList>
    </citation>
    <scope>NUCLEOTIDE SEQUENCE [LARGE SCALE GENOMIC DNA]</scope>
    <source>
        <strain evidence="1 2">CBS 675.73</strain>
    </source>
</reference>
<dbReference type="Proteomes" id="UP000320333">
    <property type="component" value="Unassembled WGS sequence"/>
</dbReference>
<dbReference type="OrthoDB" id="2369073at2759"/>
<evidence type="ECO:0000313" key="1">
    <source>
        <dbReference type="EMBL" id="TPX71252.1"/>
    </source>
</evidence>
<dbReference type="PANTHER" id="PTHR15394:SF3">
    <property type="entry name" value="SERINE HYDROLASE RBBP9"/>
    <property type="match status" value="1"/>
</dbReference>
<comment type="caution">
    <text evidence="1">The sequence shown here is derived from an EMBL/GenBank/DDBJ whole genome shotgun (WGS) entry which is preliminary data.</text>
</comment>
<proteinExistence type="predicted"/>
<organism evidence="1 2">
    <name type="scientific">Chytriomyces confervae</name>
    <dbReference type="NCBI Taxonomy" id="246404"/>
    <lineage>
        <taxon>Eukaryota</taxon>
        <taxon>Fungi</taxon>
        <taxon>Fungi incertae sedis</taxon>
        <taxon>Chytridiomycota</taxon>
        <taxon>Chytridiomycota incertae sedis</taxon>
        <taxon>Chytridiomycetes</taxon>
        <taxon>Chytridiales</taxon>
        <taxon>Chytriomycetaceae</taxon>
        <taxon>Chytriomyces</taxon>
    </lineage>
</organism>
<gene>
    <name evidence="1" type="ORF">CcCBS67573_g06287</name>
</gene>
<dbReference type="SUPFAM" id="SSF53474">
    <property type="entry name" value="alpha/beta-Hydrolases"/>
    <property type="match status" value="1"/>
</dbReference>
<keyword evidence="2" id="KW-1185">Reference proteome</keyword>
<dbReference type="EMBL" id="QEAP01000261">
    <property type="protein sequence ID" value="TPX71252.1"/>
    <property type="molecule type" value="Genomic_DNA"/>
</dbReference>
<dbReference type="GO" id="GO:0016787">
    <property type="term" value="F:hydrolase activity"/>
    <property type="evidence" value="ECO:0007669"/>
    <property type="project" value="InterPro"/>
</dbReference>
<evidence type="ECO:0008006" key="3">
    <source>
        <dbReference type="Google" id="ProtNLM"/>
    </source>
</evidence>
<name>A0A507F561_9FUNG</name>
<dbReference type="AlphaFoldDB" id="A0A507F561"/>
<protein>
    <recommendedName>
        <fullName evidence="3">AB hydrolase-1 domain-containing protein</fullName>
    </recommendedName>
</protein>
<dbReference type="PANTHER" id="PTHR15394">
    <property type="entry name" value="SERINE HYDROLASE RBBP9"/>
    <property type="match status" value="1"/>
</dbReference>
<dbReference type="Gene3D" id="3.40.50.1820">
    <property type="entry name" value="alpha/beta hydrolase"/>
    <property type="match status" value="1"/>
</dbReference>
<accession>A0A507F561</accession>